<evidence type="ECO:0000259" key="1">
    <source>
        <dbReference type="Pfam" id="PF16313"/>
    </source>
</evidence>
<gene>
    <name evidence="2" type="ORF">MNR06_05590</name>
</gene>
<dbReference type="Proteomes" id="UP000830116">
    <property type="component" value="Chromosome"/>
</dbReference>
<dbReference type="SUPFAM" id="SSF55486">
    <property type="entry name" value="Metalloproteases ('zincins'), catalytic domain"/>
    <property type="match status" value="1"/>
</dbReference>
<dbReference type="CDD" id="cd04276">
    <property type="entry name" value="ZnMc_MMP_like_2"/>
    <property type="match status" value="1"/>
</dbReference>
<organism evidence="2 3">
    <name type="scientific">Bdellovibrio reynosensis</name>
    <dbReference type="NCBI Taxonomy" id="2835041"/>
    <lineage>
        <taxon>Bacteria</taxon>
        <taxon>Pseudomonadati</taxon>
        <taxon>Bdellovibrionota</taxon>
        <taxon>Bdellovibrionia</taxon>
        <taxon>Bdellovibrionales</taxon>
        <taxon>Pseudobdellovibrionaceae</taxon>
        <taxon>Bdellovibrio</taxon>
    </lineage>
</organism>
<sequence length="706" mass="80013">MSIWNRTSAYVILSSLFLISCTQEKETIVIKEALPPAKIEASATVNKNLVTFEKASLGKLFMLIPTVIDNSRSAAPNLHKPQLITFEKNGDRVAVFNQTIQNNVDSVTADQLLQTFAVVQETSDKIVFDMAQGFLSMNYEAGLEILIPQIYTDIEFNNQNRKESHLVLKDAYISTLSVAGNAIRMKQVIRVVEDFVNPMVEITKEEKEKLEKMAIRRPEKVESSKTVFFEIKPYVPNKNFKSKTYDAENRFGFFVNNTFGGVGESDMKAVITRWSVDPKDGDIRVLVDKNVPEKMKTAVADGVHYWNRALGRDVLKVTFNHDIKEPQQDRTIVINWIKWDDSFSAYANVQTDPLTGEAIRGYVYMTSSFTKKEVSDDWQKNSGFAAGNLCGLIVDRPLIEQEDYVREVIAHEMGHIMGLRHNFAGSFNAEATDEEIHAAVERAAKGDNSKPVPVSSSVMDYMTAEPTMVSGGAIKNALLSYDKKAIEWGYANIDSPRTEHSYCSDEHWLEAHSEGREIVGCNRFDLYGNIFFAPRKEFLEAAKAQLLSSVEVFLAYKGTGFPLKYKEQVQLTWNPEFSFIEILYKNKEEKIPVTIDFIIDNYLSSYMLWRRDGPSFTEYSPELTDNLYLSQLNELGGLSGYLNSLKPDFTKLTMEIVSSEQLENLTGFEKALVVENLLEAAANLENEAQEKIEKLIKRDELRSSFK</sequence>
<proteinExistence type="predicted"/>
<name>A0ABY4CBR9_9BACT</name>
<feature type="domain" description="EcxA zinc-binding" evidence="1">
    <location>
        <begin position="402"/>
        <end position="502"/>
    </location>
</feature>
<dbReference type="RefSeq" id="WP_243539836.1">
    <property type="nucleotide sequence ID" value="NZ_CP093442.1"/>
</dbReference>
<keyword evidence="2" id="KW-0645">Protease</keyword>
<accession>A0ABY4CBR9</accession>
<dbReference type="PROSITE" id="PS51257">
    <property type="entry name" value="PROKAR_LIPOPROTEIN"/>
    <property type="match status" value="1"/>
</dbReference>
<dbReference type="InterPro" id="IPR024079">
    <property type="entry name" value="MetalloPept_cat_dom_sf"/>
</dbReference>
<dbReference type="InterPro" id="IPR032534">
    <property type="entry name" value="EcxA_zinc-bd"/>
</dbReference>
<protein>
    <submittedName>
        <fullName evidence="2">Zinc-dependent metalloprotease</fullName>
    </submittedName>
</protein>
<dbReference type="PANTHER" id="PTHR38478">
    <property type="entry name" value="PEPTIDASE M1A AND M12B"/>
    <property type="match status" value="1"/>
</dbReference>
<dbReference type="PANTHER" id="PTHR38478:SF1">
    <property type="entry name" value="ZINC DEPENDENT METALLOPROTEASE DOMAIN LIPOPROTEIN"/>
    <property type="match status" value="1"/>
</dbReference>
<dbReference type="InterPro" id="IPR034032">
    <property type="entry name" value="Zn_MMP-like_bac"/>
</dbReference>
<keyword evidence="3" id="KW-1185">Reference proteome</keyword>
<evidence type="ECO:0000313" key="2">
    <source>
        <dbReference type="EMBL" id="UOF02422.1"/>
    </source>
</evidence>
<evidence type="ECO:0000313" key="3">
    <source>
        <dbReference type="Proteomes" id="UP000830116"/>
    </source>
</evidence>
<dbReference type="GO" id="GO:0008237">
    <property type="term" value="F:metallopeptidase activity"/>
    <property type="evidence" value="ECO:0007669"/>
    <property type="project" value="UniProtKB-KW"/>
</dbReference>
<reference evidence="2" key="1">
    <citation type="submission" date="2022-03" db="EMBL/GenBank/DDBJ databases">
        <title>Genome Identification and Characterization of new species Bdellovibrio reynosense LBG001 sp. nov. from a Mexico soil sample.</title>
        <authorList>
            <person name="Camilli A."/>
            <person name="Ajao Y."/>
            <person name="Guo X."/>
        </authorList>
    </citation>
    <scope>NUCLEOTIDE SEQUENCE</scope>
    <source>
        <strain evidence="2">LBG001</strain>
    </source>
</reference>
<dbReference type="EMBL" id="CP093442">
    <property type="protein sequence ID" value="UOF02422.1"/>
    <property type="molecule type" value="Genomic_DNA"/>
</dbReference>
<dbReference type="Gene3D" id="3.40.390.10">
    <property type="entry name" value="Collagenase (Catalytic Domain)"/>
    <property type="match status" value="1"/>
</dbReference>
<keyword evidence="2" id="KW-0378">Hydrolase</keyword>
<dbReference type="Pfam" id="PF16313">
    <property type="entry name" value="DUF4953"/>
    <property type="match status" value="1"/>
</dbReference>
<keyword evidence="2" id="KW-0482">Metalloprotease</keyword>